<dbReference type="Proteomes" id="UP001589798">
    <property type="component" value="Unassembled WGS sequence"/>
</dbReference>
<organism evidence="3 4">
    <name type="scientific">Novosphingobium soli</name>
    <dbReference type="NCBI Taxonomy" id="574956"/>
    <lineage>
        <taxon>Bacteria</taxon>
        <taxon>Pseudomonadati</taxon>
        <taxon>Pseudomonadota</taxon>
        <taxon>Alphaproteobacteria</taxon>
        <taxon>Sphingomonadales</taxon>
        <taxon>Sphingomonadaceae</taxon>
        <taxon>Novosphingobium</taxon>
    </lineage>
</organism>
<gene>
    <name evidence="3" type="ORF">ACFFJC_02320</name>
</gene>
<dbReference type="EMBL" id="JBHLWK010000006">
    <property type="protein sequence ID" value="MFC0203100.1"/>
    <property type="molecule type" value="Genomic_DNA"/>
</dbReference>
<reference evidence="3 4" key="1">
    <citation type="submission" date="2024-09" db="EMBL/GenBank/DDBJ databases">
        <authorList>
            <person name="Sun Q."/>
            <person name="Mori K."/>
        </authorList>
    </citation>
    <scope>NUCLEOTIDE SEQUENCE [LARGE SCALE GENOMIC DNA]</scope>
    <source>
        <strain evidence="3 4">CCM 7706</strain>
    </source>
</reference>
<dbReference type="NCBIfam" id="TIGR02607">
    <property type="entry name" value="antidote_HigA"/>
    <property type="match status" value="1"/>
</dbReference>
<evidence type="ECO:0000256" key="1">
    <source>
        <dbReference type="ARBA" id="ARBA00023125"/>
    </source>
</evidence>
<comment type="caution">
    <text evidence="3">The sequence shown here is derived from an EMBL/GenBank/DDBJ whole genome shotgun (WGS) entry which is preliminary data.</text>
</comment>
<dbReference type="InterPro" id="IPR001387">
    <property type="entry name" value="Cro/C1-type_HTH"/>
</dbReference>
<feature type="domain" description="HTH cro/C1-type" evidence="2">
    <location>
        <begin position="26"/>
        <end position="72"/>
    </location>
</feature>
<protein>
    <submittedName>
        <fullName evidence="3">HigA family addiction module antitoxin</fullName>
    </submittedName>
</protein>
<dbReference type="InterPro" id="IPR013430">
    <property type="entry name" value="Toxin_antidote_HigA"/>
</dbReference>
<keyword evidence="1" id="KW-0238">DNA-binding</keyword>
<dbReference type="Pfam" id="PF01381">
    <property type="entry name" value="HTH_3"/>
    <property type="match status" value="1"/>
</dbReference>
<accession>A0ABV6CQT8</accession>
<dbReference type="RefSeq" id="WP_379485965.1">
    <property type="nucleotide sequence ID" value="NZ_JBHLWK010000006.1"/>
</dbReference>
<dbReference type="Gene3D" id="1.10.260.40">
    <property type="entry name" value="lambda repressor-like DNA-binding domains"/>
    <property type="match status" value="1"/>
</dbReference>
<keyword evidence="4" id="KW-1185">Reference proteome</keyword>
<dbReference type="PROSITE" id="PS50943">
    <property type="entry name" value="HTH_CROC1"/>
    <property type="match status" value="1"/>
</dbReference>
<dbReference type="InterPro" id="IPR010982">
    <property type="entry name" value="Lambda_DNA-bd_dom_sf"/>
</dbReference>
<dbReference type="PANTHER" id="PTHR36924:SF1">
    <property type="entry name" value="ANTITOXIN HIGA-1"/>
    <property type="match status" value="1"/>
</dbReference>
<dbReference type="PANTHER" id="PTHR36924">
    <property type="entry name" value="ANTITOXIN HIGA-1"/>
    <property type="match status" value="1"/>
</dbReference>
<name>A0ABV6CQT8_9SPHN</name>
<dbReference type="SMART" id="SM00530">
    <property type="entry name" value="HTH_XRE"/>
    <property type="match status" value="1"/>
</dbReference>
<dbReference type="CDD" id="cd00093">
    <property type="entry name" value="HTH_XRE"/>
    <property type="match status" value="1"/>
</dbReference>
<evidence type="ECO:0000259" key="2">
    <source>
        <dbReference type="PROSITE" id="PS50943"/>
    </source>
</evidence>
<proteinExistence type="predicted"/>
<evidence type="ECO:0000313" key="4">
    <source>
        <dbReference type="Proteomes" id="UP001589798"/>
    </source>
</evidence>
<evidence type="ECO:0000313" key="3">
    <source>
        <dbReference type="EMBL" id="MFC0203100.1"/>
    </source>
</evidence>
<dbReference type="SUPFAM" id="SSF47413">
    <property type="entry name" value="lambda repressor-like DNA-binding domains"/>
    <property type="match status" value="1"/>
</dbReference>
<sequence length="100" mass="10759">MAVKVHSFFSVHPGPWLRTEFIEPYGLTVSSASEALGVTRVTLSNLFNGKAALSADMALRFEKAFGVSADTLMRMQAAHDIAQARAHADDLVVTRIAKAA</sequence>